<sequence>MTIVVFDIGKVLVPEGDRVPRLVNFITECGLPVDTEALMNAYWAHRDAYDLGMSDEEYWPKVLLDAGLAPTEIEHVDSAALGALDGERNSATTSETADFLAELHAAEVPVALLSNAPHSMARAVKTSPWAQEIAVQVFSSEVGVAKPSQEIFRIAEREIETSFGPHKREDVVFFDDRPVNIEGAQAFGWQGQLWEGVGPARTVLADVLT</sequence>
<accession>A0ABY3D3E1</accession>
<reference evidence="1 2" key="1">
    <citation type="submission" date="2019-07" db="EMBL/GenBank/DDBJ databases">
        <title>Draft genome of C. aurimucosum strain 2299.</title>
        <authorList>
            <person name="Pacheco L.G.C."/>
            <person name="Aguiar E.R.G.R."/>
            <person name="Santos C.S."/>
            <person name="Rocha D.J.P.G."/>
            <person name="Sant'Anna L.O."/>
            <person name="Mattos-Guaraldi A.L."/>
            <person name="Santos L.S."/>
        </authorList>
    </citation>
    <scope>NUCLEOTIDE SEQUENCE [LARGE SCALE GENOMIC DNA]</scope>
    <source>
        <strain evidence="1 2">2299</strain>
    </source>
</reference>
<organism evidence="1 2">
    <name type="scientific">Corynebacterium guaraldiae</name>
    <dbReference type="NCBI Taxonomy" id="3051103"/>
    <lineage>
        <taxon>Bacteria</taxon>
        <taxon>Bacillati</taxon>
        <taxon>Actinomycetota</taxon>
        <taxon>Actinomycetes</taxon>
        <taxon>Mycobacteriales</taxon>
        <taxon>Corynebacteriaceae</taxon>
        <taxon>Corynebacterium</taxon>
    </lineage>
</organism>
<dbReference type="InterPro" id="IPR023214">
    <property type="entry name" value="HAD_sf"/>
</dbReference>
<name>A0ABY3D3E1_9CORY</name>
<evidence type="ECO:0000313" key="2">
    <source>
        <dbReference type="Proteomes" id="UP000316859"/>
    </source>
</evidence>
<protein>
    <submittedName>
        <fullName evidence="1">HAD-IA family hydrolase</fullName>
    </submittedName>
</protein>
<dbReference type="InterPro" id="IPR036412">
    <property type="entry name" value="HAD-like_sf"/>
</dbReference>
<dbReference type="NCBIfam" id="TIGR01509">
    <property type="entry name" value="HAD-SF-IA-v3"/>
    <property type="match status" value="1"/>
</dbReference>
<dbReference type="Pfam" id="PF00702">
    <property type="entry name" value="Hydrolase"/>
    <property type="match status" value="1"/>
</dbReference>
<dbReference type="EMBL" id="VKDI01000001">
    <property type="protein sequence ID" value="TRX51163.1"/>
    <property type="molecule type" value="Genomic_DNA"/>
</dbReference>
<gene>
    <name evidence="1" type="ORF">FNY88_00820</name>
</gene>
<comment type="caution">
    <text evidence="1">The sequence shown here is derived from an EMBL/GenBank/DDBJ whole genome shotgun (WGS) entry which is preliminary data.</text>
</comment>
<dbReference type="SUPFAM" id="SSF56784">
    <property type="entry name" value="HAD-like"/>
    <property type="match status" value="1"/>
</dbReference>
<dbReference type="GO" id="GO:0016787">
    <property type="term" value="F:hydrolase activity"/>
    <property type="evidence" value="ECO:0007669"/>
    <property type="project" value="UniProtKB-KW"/>
</dbReference>
<keyword evidence="1" id="KW-0378">Hydrolase</keyword>
<dbReference type="Gene3D" id="3.40.50.1000">
    <property type="entry name" value="HAD superfamily/HAD-like"/>
    <property type="match status" value="1"/>
</dbReference>
<proteinExistence type="predicted"/>
<dbReference type="PANTHER" id="PTHR43611">
    <property type="entry name" value="ALPHA-D-GLUCOSE 1-PHOSPHATE PHOSPHATASE"/>
    <property type="match status" value="1"/>
</dbReference>
<dbReference type="Proteomes" id="UP000316859">
    <property type="component" value="Unassembled WGS sequence"/>
</dbReference>
<dbReference type="RefSeq" id="WP_070521722.1">
    <property type="nucleotide sequence ID" value="NZ_VKDG01000004.1"/>
</dbReference>
<dbReference type="PANTHER" id="PTHR43611:SF3">
    <property type="entry name" value="FLAVIN MONONUCLEOTIDE HYDROLASE 1, CHLOROPLATIC"/>
    <property type="match status" value="1"/>
</dbReference>
<dbReference type="InterPro" id="IPR006439">
    <property type="entry name" value="HAD-SF_hydro_IA"/>
</dbReference>
<keyword evidence="2" id="KW-1185">Reference proteome</keyword>
<evidence type="ECO:0000313" key="1">
    <source>
        <dbReference type="EMBL" id="TRX51163.1"/>
    </source>
</evidence>